<name>A0ABD0QJY8_CIRMR</name>
<feature type="non-terminal residue" evidence="2">
    <location>
        <position position="1"/>
    </location>
</feature>
<evidence type="ECO:0000313" key="2">
    <source>
        <dbReference type="EMBL" id="KAL0186540.1"/>
    </source>
</evidence>
<feature type="non-terminal residue" evidence="2">
    <location>
        <position position="353"/>
    </location>
</feature>
<sequence>MWLHDLRPGFAPDVHRMHGCQACPGYAGDTESCSHCRVMPARVLEWRLQVAASSKDDPVLSAVPSSVKGAHPSPLRDTPSWGDIMDSESPEFTPLFNQQLLAEGDEVEGDEEEDEEMLACLLREEPDDEEDDAILSAAQASRPVSALSGDMASTVGDCDLVEVCKRAAVKLDIPWPVTPGDPGVKLDIYDGKRLPSRLPPAKQLLPALPACIAEMKRSWDKPFSHRVPVKGYSSLDVSEMEELGLSNPPTVEQSVAHHLHPNRRTTLSSASPSLPGKMECFTAFMALNVTSLLTAYQPELLEELGTQLDAGNPNPTVWEEICNITDLNLRTSRGAVQSCGRTMALSVAGERSL</sequence>
<gene>
    <name evidence="2" type="ORF">M9458_018210</name>
</gene>
<keyword evidence="3" id="KW-1185">Reference proteome</keyword>
<evidence type="ECO:0000256" key="1">
    <source>
        <dbReference type="SAM" id="MobiDB-lite"/>
    </source>
</evidence>
<protein>
    <recommendedName>
        <fullName evidence="4">GAG protein</fullName>
    </recommendedName>
</protein>
<comment type="caution">
    <text evidence="2">The sequence shown here is derived from an EMBL/GenBank/DDBJ whole genome shotgun (WGS) entry which is preliminary data.</text>
</comment>
<dbReference type="Proteomes" id="UP001529510">
    <property type="component" value="Unassembled WGS sequence"/>
</dbReference>
<organism evidence="2 3">
    <name type="scientific">Cirrhinus mrigala</name>
    <name type="common">Mrigala</name>
    <dbReference type="NCBI Taxonomy" id="683832"/>
    <lineage>
        <taxon>Eukaryota</taxon>
        <taxon>Metazoa</taxon>
        <taxon>Chordata</taxon>
        <taxon>Craniata</taxon>
        <taxon>Vertebrata</taxon>
        <taxon>Euteleostomi</taxon>
        <taxon>Actinopterygii</taxon>
        <taxon>Neopterygii</taxon>
        <taxon>Teleostei</taxon>
        <taxon>Ostariophysi</taxon>
        <taxon>Cypriniformes</taxon>
        <taxon>Cyprinidae</taxon>
        <taxon>Labeoninae</taxon>
        <taxon>Labeonini</taxon>
        <taxon>Cirrhinus</taxon>
    </lineage>
</organism>
<proteinExistence type="predicted"/>
<dbReference type="AlphaFoldDB" id="A0ABD0QJY8"/>
<evidence type="ECO:0008006" key="4">
    <source>
        <dbReference type="Google" id="ProtNLM"/>
    </source>
</evidence>
<reference evidence="2 3" key="1">
    <citation type="submission" date="2024-05" db="EMBL/GenBank/DDBJ databases">
        <title>Genome sequencing and assembly of Indian major carp, Cirrhinus mrigala (Hamilton, 1822).</title>
        <authorList>
            <person name="Mohindra V."/>
            <person name="Chowdhury L.M."/>
            <person name="Lal K."/>
            <person name="Jena J.K."/>
        </authorList>
    </citation>
    <scope>NUCLEOTIDE SEQUENCE [LARGE SCALE GENOMIC DNA]</scope>
    <source>
        <strain evidence="2">CM1030</strain>
        <tissue evidence="2">Blood</tissue>
    </source>
</reference>
<dbReference type="EMBL" id="JAMKFB020000008">
    <property type="protein sequence ID" value="KAL0186540.1"/>
    <property type="molecule type" value="Genomic_DNA"/>
</dbReference>
<evidence type="ECO:0000313" key="3">
    <source>
        <dbReference type="Proteomes" id="UP001529510"/>
    </source>
</evidence>
<feature type="region of interest" description="Disordered" evidence="1">
    <location>
        <begin position="55"/>
        <end position="80"/>
    </location>
</feature>
<accession>A0ABD0QJY8</accession>